<accession>A0A8J5C4P8</accession>
<feature type="domain" description="Ketoreductase" evidence="1">
    <location>
        <begin position="27"/>
        <end position="215"/>
    </location>
</feature>
<dbReference type="EMBL" id="JACMSC010000097">
    <property type="protein sequence ID" value="KAG6466990.1"/>
    <property type="molecule type" value="Genomic_DNA"/>
</dbReference>
<protein>
    <recommendedName>
        <fullName evidence="1">Ketoreductase domain-containing protein</fullName>
    </recommendedName>
</protein>
<dbReference type="Proteomes" id="UP000734854">
    <property type="component" value="Unassembled WGS sequence"/>
</dbReference>
<reference evidence="2 3" key="1">
    <citation type="submission" date="2020-08" db="EMBL/GenBank/DDBJ databases">
        <title>Plant Genome Project.</title>
        <authorList>
            <person name="Zhang R.-G."/>
        </authorList>
    </citation>
    <scope>NUCLEOTIDE SEQUENCE [LARGE SCALE GENOMIC DNA]</scope>
    <source>
        <tissue evidence="2">Rhizome</tissue>
    </source>
</reference>
<dbReference type="Pfam" id="PF00106">
    <property type="entry name" value="adh_short"/>
    <property type="match status" value="1"/>
</dbReference>
<dbReference type="CDD" id="cd05233">
    <property type="entry name" value="SDR_c"/>
    <property type="match status" value="1"/>
</dbReference>
<evidence type="ECO:0000259" key="1">
    <source>
        <dbReference type="SMART" id="SM00822"/>
    </source>
</evidence>
<dbReference type="PANTHER" id="PTHR44375">
    <property type="entry name" value="BETA-KETOACYL-ACP REDUCTASE-LIKE PROTEIN-RELATED"/>
    <property type="match status" value="1"/>
</dbReference>
<organism evidence="2 3">
    <name type="scientific">Zingiber officinale</name>
    <name type="common">Ginger</name>
    <name type="synonym">Amomum zingiber</name>
    <dbReference type="NCBI Taxonomy" id="94328"/>
    <lineage>
        <taxon>Eukaryota</taxon>
        <taxon>Viridiplantae</taxon>
        <taxon>Streptophyta</taxon>
        <taxon>Embryophyta</taxon>
        <taxon>Tracheophyta</taxon>
        <taxon>Spermatophyta</taxon>
        <taxon>Magnoliopsida</taxon>
        <taxon>Liliopsida</taxon>
        <taxon>Zingiberales</taxon>
        <taxon>Zingiberaceae</taxon>
        <taxon>Zingiber</taxon>
    </lineage>
</organism>
<dbReference type="InterPro" id="IPR057326">
    <property type="entry name" value="KR_dom"/>
</dbReference>
<evidence type="ECO:0000313" key="2">
    <source>
        <dbReference type="EMBL" id="KAG6466990.1"/>
    </source>
</evidence>
<comment type="caution">
    <text evidence="2">The sequence shown here is derived from an EMBL/GenBank/DDBJ whole genome shotgun (WGS) entry which is preliminary data.</text>
</comment>
<name>A0A8J5C4P8_ZINOF</name>
<dbReference type="FunFam" id="3.40.50.720:FF:000084">
    <property type="entry name" value="Short-chain dehydrogenase reductase"/>
    <property type="match status" value="1"/>
</dbReference>
<proteinExistence type="predicted"/>
<keyword evidence="3" id="KW-1185">Reference proteome</keyword>
<sequence length="288" mass="30561">MVEHTATAAAAISSRGVSTPWARLEGKVVMVTGASSGIGRGLCLDLARAGCRVLAAARRVDRLESLCEEINGSSAPEDPRSVAVELDVSAEESSIAAAIRRAWETFGRIDGLVNNAGIRGSVHSPLDWSEEDWNDNIRTNLTGLWLVSKLVCKLMRDAKVKGSVVNISSIGGIDRGHLPGGLAYTASKTGVNGVTKAMALELGQFNIRVNSIAPGLFASEITSGLMKKKWLNKVAERIGPLRTFGTLDPAMTSIVRYLIHDSSEYVSGNIFIVDAGVTLPGVPLYSSL</sequence>
<dbReference type="InterPro" id="IPR002347">
    <property type="entry name" value="SDR_fam"/>
</dbReference>
<dbReference type="OrthoDB" id="47007at2759"/>
<gene>
    <name evidence="2" type="ORF">ZIOFF_075174</name>
</gene>
<dbReference type="SMART" id="SM00822">
    <property type="entry name" value="PKS_KR"/>
    <property type="match status" value="1"/>
</dbReference>
<evidence type="ECO:0000313" key="3">
    <source>
        <dbReference type="Proteomes" id="UP000734854"/>
    </source>
</evidence>
<dbReference type="AlphaFoldDB" id="A0A8J5C4P8"/>
<dbReference type="PANTHER" id="PTHR44375:SF2">
    <property type="entry name" value="BETA-KETOACYL-ACP REDUCTASE-LIKE PROTEIN-RELATED"/>
    <property type="match status" value="1"/>
</dbReference>